<sequence>MIRKQNSSFKTAFISEAGNNIKNSDCFAYVELDGFACYVLANAIDNDDSDDSARLCVDSVISAFTESPSISKRALKKYINAANEALLNAKKRKKLKASVIILIHNYAKMRYAQAGNARFRLYRDGFLKYESLDQSLAQDLVKSDDIPKNMMEKHEERHNLYTYIGQKEDFYPHISKKIKLTNTDSIALYTKGFWENIDDGEVLDIFKDAGTEPQELVDTAEDMLLSKQPENLGSYSFVTIMVEKIFIDPNFRRRIKRIIMITIAVLVVVAIIATILWVRHNKKQEKIELMNDNYKQTIEYIKSDNYIKAETTANKTIDLANELKNKEKKDETTNYLMMIESIIKGDDELKGKNYDTAQNHYLTALDKSRYADKISDDYIENKLKLTANYMSVYDLTTLGDNLVTNMQYEEAEKKYIEAKNLASKIYFDEGRQSAIKALENLYELQKEDAEKKQKETDDKMQKEASSSNFMAEGDKAFGEGDYETALVNYVSAKQKYTELEDTANIEMTNNKIALTQSKLEENKGSIKEAQDYVKKAEEAKKSGDLINSTKLYLLAKDIYGKLKDYKKVAAIQIEIDTINMEIEKNNAQMQKENSEVKNDFDEDSPQPEDKK</sequence>
<proteinExistence type="predicted"/>
<protein>
    <recommendedName>
        <fullName evidence="5">Serine/threonine protein phosphatase</fullName>
    </recommendedName>
</protein>
<feature type="compositionally biased region" description="Acidic residues" evidence="1">
    <location>
        <begin position="600"/>
        <end position="611"/>
    </location>
</feature>
<dbReference type="Gene3D" id="3.60.40.10">
    <property type="entry name" value="PPM-type phosphatase domain"/>
    <property type="match status" value="1"/>
</dbReference>
<dbReference type="OrthoDB" id="9801841at2"/>
<organism evidence="3 4">
    <name type="scientific">Criibacterium bergeronii</name>
    <dbReference type="NCBI Taxonomy" id="1871336"/>
    <lineage>
        <taxon>Bacteria</taxon>
        <taxon>Bacillati</taxon>
        <taxon>Bacillota</taxon>
        <taxon>Clostridia</taxon>
        <taxon>Peptostreptococcales</taxon>
        <taxon>Filifactoraceae</taxon>
        <taxon>Criibacterium</taxon>
    </lineage>
</organism>
<dbReference type="InterPro" id="IPR036457">
    <property type="entry name" value="PPM-type-like_dom_sf"/>
</dbReference>
<dbReference type="SUPFAM" id="SSF81606">
    <property type="entry name" value="PP2C-like"/>
    <property type="match status" value="1"/>
</dbReference>
<keyword evidence="2" id="KW-0472">Membrane</keyword>
<evidence type="ECO:0000313" key="3">
    <source>
        <dbReference type="EMBL" id="TRW28087.1"/>
    </source>
</evidence>
<comment type="caution">
    <text evidence="3">The sequence shown here is derived from an EMBL/GenBank/DDBJ whole genome shotgun (WGS) entry which is preliminary data.</text>
</comment>
<feature type="transmembrane region" description="Helical" evidence="2">
    <location>
        <begin position="258"/>
        <end position="278"/>
    </location>
</feature>
<feature type="region of interest" description="Disordered" evidence="1">
    <location>
        <begin position="586"/>
        <end position="611"/>
    </location>
</feature>
<evidence type="ECO:0000256" key="1">
    <source>
        <dbReference type="SAM" id="MobiDB-lite"/>
    </source>
</evidence>
<name>A0A552VC96_9FIRM</name>
<evidence type="ECO:0000313" key="4">
    <source>
        <dbReference type="Proteomes" id="UP000319424"/>
    </source>
</evidence>
<dbReference type="RefSeq" id="WP_144015764.1">
    <property type="nucleotide sequence ID" value="NZ_VJXW01000003.1"/>
</dbReference>
<evidence type="ECO:0008006" key="5">
    <source>
        <dbReference type="Google" id="ProtNLM"/>
    </source>
</evidence>
<accession>A0A552VC96</accession>
<dbReference type="AlphaFoldDB" id="A0A552VC96"/>
<reference evidence="3 4" key="1">
    <citation type="submission" date="2019-07" db="EMBL/GenBank/DDBJ databases">
        <title>Criibacterium bergeronii gen. nov., sp. nov. isolated from human clinical samples.</title>
        <authorList>
            <person name="Maheux A.F."/>
            <person name="Boudreau D.K."/>
            <person name="Berube E."/>
            <person name="Brodeur S."/>
            <person name="Bernard K.A."/>
            <person name="Abed J.Y."/>
            <person name="Ducrey E."/>
            <person name="Guay E.F."/>
            <person name="Raymond F."/>
            <person name="Corbeil J."/>
            <person name="Domingo M.-C."/>
            <person name="Roy P.H."/>
            <person name="Boissinot M."/>
            <person name="Tocheva E.I."/>
            <person name="Omar R.F."/>
        </authorList>
    </citation>
    <scope>NUCLEOTIDE SEQUENCE [LARGE SCALE GENOMIC DNA]</scope>
    <source>
        <strain evidence="3 4">CCRI-24246</strain>
    </source>
</reference>
<keyword evidence="2" id="KW-0812">Transmembrane</keyword>
<gene>
    <name evidence="3" type="ORF">FL857_03590</name>
</gene>
<keyword evidence="2" id="KW-1133">Transmembrane helix</keyword>
<evidence type="ECO:0000256" key="2">
    <source>
        <dbReference type="SAM" id="Phobius"/>
    </source>
</evidence>
<dbReference type="EMBL" id="VJXW01000003">
    <property type="protein sequence ID" value="TRW28087.1"/>
    <property type="molecule type" value="Genomic_DNA"/>
</dbReference>
<dbReference type="Proteomes" id="UP000319424">
    <property type="component" value="Unassembled WGS sequence"/>
</dbReference>